<dbReference type="Pfam" id="PF00303">
    <property type="entry name" value="Thymidylat_synt"/>
    <property type="match status" value="1"/>
</dbReference>
<proteinExistence type="predicted"/>
<keyword evidence="2" id="KW-0808">Transferase</keyword>
<reference evidence="4 5" key="1">
    <citation type="journal article" date="2020" name="ISME J.">
        <title>Uncovering the hidden diversity of litter-decomposition mechanisms in mushroom-forming fungi.</title>
        <authorList>
            <person name="Floudas D."/>
            <person name="Bentzer J."/>
            <person name="Ahren D."/>
            <person name="Johansson T."/>
            <person name="Persson P."/>
            <person name="Tunlid A."/>
        </authorList>
    </citation>
    <scope>NUCLEOTIDE SEQUENCE [LARGE SCALE GENOMIC DNA]</scope>
    <source>
        <strain evidence="4 5">CBS 175.51</strain>
    </source>
</reference>
<dbReference type="Gene3D" id="3.30.572.10">
    <property type="entry name" value="Thymidylate synthase/dCMP hydroxymethylase domain"/>
    <property type="match status" value="1"/>
</dbReference>
<keyword evidence="1" id="KW-0489">Methyltransferase</keyword>
<dbReference type="PANTHER" id="PTHR11548:SF2">
    <property type="entry name" value="THYMIDYLATE SYNTHASE"/>
    <property type="match status" value="1"/>
</dbReference>
<dbReference type="EMBL" id="JAACJK010000169">
    <property type="protein sequence ID" value="KAF5320490.1"/>
    <property type="molecule type" value="Genomic_DNA"/>
</dbReference>
<dbReference type="GO" id="GO:0004799">
    <property type="term" value="F:thymidylate synthase activity"/>
    <property type="evidence" value="ECO:0007669"/>
    <property type="project" value="TreeGrafter"/>
</dbReference>
<name>A0A8H5BC37_9AGAR</name>
<dbReference type="GO" id="GO:0005739">
    <property type="term" value="C:mitochondrion"/>
    <property type="evidence" value="ECO:0007669"/>
    <property type="project" value="TreeGrafter"/>
</dbReference>
<protein>
    <recommendedName>
        <fullName evidence="3">Thymidylate synthase/dCMP hydroxymethylase domain-containing protein</fullName>
    </recommendedName>
</protein>
<dbReference type="InterPro" id="IPR045097">
    <property type="entry name" value="Thymidate_synth/dCMP_Mease"/>
</dbReference>
<evidence type="ECO:0000256" key="2">
    <source>
        <dbReference type="ARBA" id="ARBA00022679"/>
    </source>
</evidence>
<evidence type="ECO:0000313" key="4">
    <source>
        <dbReference type="EMBL" id="KAF5320490.1"/>
    </source>
</evidence>
<dbReference type="InterPro" id="IPR036926">
    <property type="entry name" value="Thymidate_synth/dCMP_Mease_sf"/>
</dbReference>
<dbReference type="SUPFAM" id="SSF55831">
    <property type="entry name" value="Thymidylate synthase/dCMP hydroxymethylase"/>
    <property type="match status" value="1"/>
</dbReference>
<evidence type="ECO:0000256" key="1">
    <source>
        <dbReference type="ARBA" id="ARBA00022603"/>
    </source>
</evidence>
<gene>
    <name evidence="4" type="ORF">D9611_010740</name>
</gene>
<evidence type="ECO:0000313" key="5">
    <source>
        <dbReference type="Proteomes" id="UP000541558"/>
    </source>
</evidence>
<feature type="domain" description="Thymidylate synthase/dCMP hydroxymethylase" evidence="3">
    <location>
        <begin position="10"/>
        <end position="126"/>
    </location>
</feature>
<sequence length="148" mass="16581">MTLTGTPHEHQYLALIRRVLDTGEARPDRTGTGTLALSAPPALRFSLADHTLPLLTTKRTPLRRILEELLWFVRGSRDSGVRSFWRGGFGASAGGRFGAYWRHFGVEYTDADADYNGQGVGKLEECTFIKKIGEKRYLTWLVVNRRGG</sequence>
<organism evidence="4 5">
    <name type="scientific">Ephemerocybe angulata</name>
    <dbReference type="NCBI Taxonomy" id="980116"/>
    <lineage>
        <taxon>Eukaryota</taxon>
        <taxon>Fungi</taxon>
        <taxon>Dikarya</taxon>
        <taxon>Basidiomycota</taxon>
        <taxon>Agaricomycotina</taxon>
        <taxon>Agaricomycetes</taxon>
        <taxon>Agaricomycetidae</taxon>
        <taxon>Agaricales</taxon>
        <taxon>Agaricineae</taxon>
        <taxon>Psathyrellaceae</taxon>
        <taxon>Ephemerocybe</taxon>
    </lineage>
</organism>
<dbReference type="OrthoDB" id="766at2759"/>
<dbReference type="Proteomes" id="UP000541558">
    <property type="component" value="Unassembled WGS sequence"/>
</dbReference>
<dbReference type="GO" id="GO:0032259">
    <property type="term" value="P:methylation"/>
    <property type="evidence" value="ECO:0007669"/>
    <property type="project" value="UniProtKB-KW"/>
</dbReference>
<keyword evidence="5" id="KW-1185">Reference proteome</keyword>
<evidence type="ECO:0000259" key="3">
    <source>
        <dbReference type="Pfam" id="PF00303"/>
    </source>
</evidence>
<dbReference type="GO" id="GO:0006231">
    <property type="term" value="P:dTMP biosynthetic process"/>
    <property type="evidence" value="ECO:0007669"/>
    <property type="project" value="TreeGrafter"/>
</dbReference>
<accession>A0A8H5BC37</accession>
<dbReference type="PANTHER" id="PTHR11548">
    <property type="entry name" value="THYMIDYLATE SYNTHASE 1"/>
    <property type="match status" value="1"/>
</dbReference>
<dbReference type="AlphaFoldDB" id="A0A8H5BC37"/>
<dbReference type="InterPro" id="IPR023451">
    <property type="entry name" value="Thymidate_synth/dCMP_Mease_dom"/>
</dbReference>
<dbReference type="GO" id="GO:0005829">
    <property type="term" value="C:cytosol"/>
    <property type="evidence" value="ECO:0007669"/>
    <property type="project" value="TreeGrafter"/>
</dbReference>
<comment type="caution">
    <text evidence="4">The sequence shown here is derived from an EMBL/GenBank/DDBJ whole genome shotgun (WGS) entry which is preliminary data.</text>
</comment>